<dbReference type="SMART" id="SM00491">
    <property type="entry name" value="HELICc2"/>
    <property type="match status" value="1"/>
</dbReference>
<dbReference type="PROSITE" id="PS51192">
    <property type="entry name" value="HELICASE_ATP_BIND_1"/>
    <property type="match status" value="1"/>
</dbReference>
<dbReference type="GO" id="GO:0043139">
    <property type="term" value="F:5'-3' DNA helicase activity"/>
    <property type="evidence" value="ECO:0007669"/>
    <property type="project" value="UniProtKB-EC"/>
</dbReference>
<keyword evidence="6 8" id="KW-0067">ATP-binding</keyword>
<dbReference type="GO" id="GO:0003677">
    <property type="term" value="F:DNA binding"/>
    <property type="evidence" value="ECO:0007669"/>
    <property type="project" value="InterPro"/>
</dbReference>
<dbReference type="SMART" id="SM00479">
    <property type="entry name" value="EXOIII"/>
    <property type="match status" value="1"/>
</dbReference>
<keyword evidence="13" id="KW-1185">Reference proteome</keyword>
<sequence length="927" mass="106986">MLSPTYAIVDIETTGHSPAKGDRMIQFAVVFVRDWQIHSTFSTFIQPGKKIPFFIQDLTNISDEDVKDAPVFEDVAGDIYDMLEDCIFVAHNTNFDLSFVQAEFKRIGFPLWKGKKMDTVELSRLLFPTSFSYKLQDITQERGIQLTNAHRADDDAYATAELFIECMKEIEKLPIQTLELIHKRSFQLKFDISSLFFEALQKKRKMLKSENLDFYKGIPLRQKYLMKSSEESSFYYPETKNQKRLYFSEGLQDFKERDGQFQMMDAIWQTFQEKNELAIEASTGLGKTLSYLIPSYFHAKQQNKKVLISTYTTHLMEQLHDVEIPKLEAIVKNKVHVAILKGARHYLDLHRFEELLRAKDESYDETFAICQLLVWLTRTSTGDVGELNVSSGGQFFLDKVRKNAFSVKTSDVNDHDFHAYALLQSQQADILITNHAMLFTDRHRLEPLLSDEISALIIDEAHQFIQAANTRDERIFSYTQWKYVFGQLGTRDQEQLTYAFANVLEKHGVDVIYSFEELDRIYIKCSEKFDEAVQSLIQNVSRKTATKTHSKQTVLFEELELDYELLDEVYQYLQRWVTIAQHLLERMGKSQLESTHADKLVAAEWQYWLNEMKIKTGEWVDIFLSSPSEHSVWLEMDRRSVPGSLHVYKKPIDSTLAVNEIFNDWRGRAGIVWTSGTLSVPGNNRFIVNQLGLPDTVSIKTYSAPKDFYQGANLFIVDDMPDIQHVSQSEFIEAVADAVIQTVLITEGRCFVLFTSQDMLRKTVDLIQDTGLLEDYMLFAQGMTSGSRMKLLKSFQRFRKSVLFGTNSFWEGVDVPGDALSAVILVRLPFSSPDEPVFKTQADRLTKQGINSFSSLALPEAILRFRQGFGRLIRSSTDRGVFIVLDRRIESKSYGKEFIRALPDIPIKKVSLEDMVLDLEHWYNEKV</sequence>
<gene>
    <name evidence="8 9 12" type="primary">dinG</name>
    <name evidence="12" type="ORF">M9R32_01210</name>
</gene>
<dbReference type="Pfam" id="PF13307">
    <property type="entry name" value="Helicase_C_2"/>
    <property type="match status" value="1"/>
</dbReference>
<evidence type="ECO:0000259" key="10">
    <source>
        <dbReference type="PROSITE" id="PS51192"/>
    </source>
</evidence>
<dbReference type="InterPro" id="IPR027417">
    <property type="entry name" value="P-loop_NTPase"/>
</dbReference>
<feature type="binding site" evidence="8">
    <location>
        <begin position="281"/>
        <end position="288"/>
    </location>
    <ligand>
        <name>ATP</name>
        <dbReference type="ChEBI" id="CHEBI:30616"/>
    </ligand>
</feature>
<keyword evidence="2 8" id="KW-0540">Nuclease</keyword>
<proteinExistence type="inferred from homology"/>
<name>A0A9X3LD68_9BACL</name>
<dbReference type="InterPro" id="IPR012337">
    <property type="entry name" value="RNaseH-like_sf"/>
</dbReference>
<organism evidence="12 13">
    <name type="scientific">Paenisporosarcina quisquiliarum</name>
    <dbReference type="NCBI Taxonomy" id="365346"/>
    <lineage>
        <taxon>Bacteria</taxon>
        <taxon>Bacillati</taxon>
        <taxon>Bacillota</taxon>
        <taxon>Bacilli</taxon>
        <taxon>Bacillales</taxon>
        <taxon>Caryophanaceae</taxon>
        <taxon>Paenisporosarcina</taxon>
    </lineage>
</organism>
<dbReference type="Pfam" id="PF00270">
    <property type="entry name" value="DEAD"/>
    <property type="match status" value="1"/>
</dbReference>
<evidence type="ECO:0000313" key="13">
    <source>
        <dbReference type="Proteomes" id="UP001152173"/>
    </source>
</evidence>
<dbReference type="GO" id="GO:0008408">
    <property type="term" value="F:3'-5' exonuclease activity"/>
    <property type="evidence" value="ECO:0007669"/>
    <property type="project" value="UniProtKB-UniRule"/>
</dbReference>
<dbReference type="InterPro" id="IPR013520">
    <property type="entry name" value="Ribonucl_H"/>
</dbReference>
<dbReference type="Pfam" id="PF00929">
    <property type="entry name" value="RNase_T"/>
    <property type="match status" value="1"/>
</dbReference>
<accession>A0A9X3LD68</accession>
<keyword evidence="5 8" id="KW-0269">Exonuclease</keyword>
<dbReference type="Gene3D" id="3.40.50.300">
    <property type="entry name" value="P-loop containing nucleotide triphosphate hydrolases"/>
    <property type="match status" value="2"/>
</dbReference>
<dbReference type="InterPro" id="IPR014013">
    <property type="entry name" value="Helic_SF1/SF2_ATP-bd_DinG/Rad3"/>
</dbReference>
<dbReference type="InterPro" id="IPR014001">
    <property type="entry name" value="Helicase_ATP-bd"/>
</dbReference>
<dbReference type="InterPro" id="IPR011545">
    <property type="entry name" value="DEAD/DEAH_box_helicase_dom"/>
</dbReference>
<evidence type="ECO:0000256" key="8">
    <source>
        <dbReference type="HAMAP-Rule" id="MF_02206"/>
    </source>
</evidence>
<dbReference type="InterPro" id="IPR045028">
    <property type="entry name" value="DinG/Rad3-like"/>
</dbReference>
<comment type="caution">
    <text evidence="12">The sequence shown here is derived from an EMBL/GenBank/DDBJ whole genome shotgun (WGS) entry which is preliminary data.</text>
</comment>
<dbReference type="PANTHER" id="PTHR11472:SF34">
    <property type="entry name" value="REGULATOR OF TELOMERE ELONGATION HELICASE 1"/>
    <property type="match status" value="1"/>
</dbReference>
<dbReference type="NCBIfam" id="TIGR00573">
    <property type="entry name" value="dnaq"/>
    <property type="match status" value="1"/>
</dbReference>
<evidence type="ECO:0000259" key="11">
    <source>
        <dbReference type="PROSITE" id="PS51193"/>
    </source>
</evidence>
<comment type="similarity">
    <text evidence="8 9">Belongs to the helicase family. DinG subfamily. Type 2 sub-subfamily.</text>
</comment>
<keyword evidence="4 8" id="KW-0378">Hydrolase</keyword>
<dbReference type="Gene3D" id="3.30.420.10">
    <property type="entry name" value="Ribonuclease H-like superfamily/Ribonuclease H"/>
    <property type="match status" value="1"/>
</dbReference>
<feature type="short sequence motif" description="DEAH box" evidence="8">
    <location>
        <begin position="459"/>
        <end position="462"/>
    </location>
</feature>
<dbReference type="InterPro" id="IPR036397">
    <property type="entry name" value="RNaseH_sf"/>
</dbReference>
<evidence type="ECO:0000313" key="12">
    <source>
        <dbReference type="EMBL" id="MCZ8535805.1"/>
    </source>
</evidence>
<dbReference type="GO" id="GO:0016818">
    <property type="term" value="F:hydrolase activity, acting on acid anhydrides, in phosphorus-containing anhydrides"/>
    <property type="evidence" value="ECO:0007669"/>
    <property type="project" value="InterPro"/>
</dbReference>
<evidence type="ECO:0000256" key="1">
    <source>
        <dbReference type="ARBA" id="ARBA00001966"/>
    </source>
</evidence>
<dbReference type="NCBIfam" id="NF005981">
    <property type="entry name" value="PRK08074.1"/>
    <property type="match status" value="1"/>
</dbReference>
<evidence type="ECO:0000256" key="5">
    <source>
        <dbReference type="ARBA" id="ARBA00022839"/>
    </source>
</evidence>
<dbReference type="NCBIfam" id="TIGR01407">
    <property type="entry name" value="dinG_rel"/>
    <property type="match status" value="1"/>
</dbReference>
<dbReference type="GO" id="GO:0006260">
    <property type="term" value="P:DNA replication"/>
    <property type="evidence" value="ECO:0007669"/>
    <property type="project" value="InterPro"/>
</dbReference>
<evidence type="ECO:0000256" key="4">
    <source>
        <dbReference type="ARBA" id="ARBA00022801"/>
    </source>
</evidence>
<dbReference type="InterPro" id="IPR006555">
    <property type="entry name" value="ATP-dep_Helicase_C"/>
</dbReference>
<dbReference type="InterPro" id="IPR006310">
    <property type="entry name" value="DinG"/>
</dbReference>
<dbReference type="Proteomes" id="UP001152173">
    <property type="component" value="Unassembled WGS sequence"/>
</dbReference>
<dbReference type="GO" id="GO:0005524">
    <property type="term" value="F:ATP binding"/>
    <property type="evidence" value="ECO:0007669"/>
    <property type="project" value="UniProtKB-UniRule"/>
</dbReference>
<dbReference type="PROSITE" id="PS51193">
    <property type="entry name" value="HELICASE_ATP_BIND_2"/>
    <property type="match status" value="1"/>
</dbReference>
<dbReference type="EC" id="3.1.-.-" evidence="8 9"/>
<comment type="cofactor">
    <cofactor evidence="1">
        <name>[4Fe-4S] cluster</name>
        <dbReference type="ChEBI" id="CHEBI:49883"/>
    </cofactor>
</comment>
<evidence type="ECO:0000256" key="9">
    <source>
        <dbReference type="RuleBase" id="RU364106"/>
    </source>
</evidence>
<feature type="domain" description="Helicase ATP-binding" evidence="11">
    <location>
        <begin position="246"/>
        <end position="533"/>
    </location>
</feature>
<keyword evidence="3 8" id="KW-0547">Nucleotide-binding</keyword>
<dbReference type="EMBL" id="JAMKBJ010000001">
    <property type="protein sequence ID" value="MCZ8535805.1"/>
    <property type="molecule type" value="Genomic_DNA"/>
</dbReference>
<dbReference type="SUPFAM" id="SSF53098">
    <property type="entry name" value="Ribonuclease H-like"/>
    <property type="match status" value="1"/>
</dbReference>
<dbReference type="GO" id="GO:0003887">
    <property type="term" value="F:DNA-directed DNA polymerase activity"/>
    <property type="evidence" value="ECO:0007669"/>
    <property type="project" value="InterPro"/>
</dbReference>
<dbReference type="PANTHER" id="PTHR11472">
    <property type="entry name" value="DNA REPAIR DEAD HELICASE RAD3/XP-D SUBFAMILY MEMBER"/>
    <property type="match status" value="1"/>
</dbReference>
<dbReference type="FunFam" id="3.30.420.10:FF:000045">
    <property type="entry name" value="3'-5' exonuclease DinG"/>
    <property type="match status" value="1"/>
</dbReference>
<reference evidence="12" key="1">
    <citation type="submission" date="2022-05" db="EMBL/GenBank/DDBJ databases">
        <authorList>
            <person name="Colautti A."/>
            <person name="Iacumin L."/>
        </authorList>
    </citation>
    <scope>NUCLEOTIDE SEQUENCE</scope>
    <source>
        <strain evidence="12">SK 55</strain>
    </source>
</reference>
<dbReference type="AlphaFoldDB" id="A0A9X3LD68"/>
<evidence type="ECO:0000256" key="2">
    <source>
        <dbReference type="ARBA" id="ARBA00022722"/>
    </source>
</evidence>
<evidence type="ECO:0000256" key="3">
    <source>
        <dbReference type="ARBA" id="ARBA00022741"/>
    </source>
</evidence>
<protein>
    <recommendedName>
        <fullName evidence="8 9">3'-5' exonuclease DinG</fullName>
        <ecNumber evidence="8 9">3.1.-.-</ecNumber>
    </recommendedName>
</protein>
<keyword evidence="12" id="KW-0347">Helicase</keyword>
<dbReference type="CDD" id="cd06127">
    <property type="entry name" value="DEDDh"/>
    <property type="match status" value="1"/>
</dbReference>
<dbReference type="InterPro" id="IPR006054">
    <property type="entry name" value="DnaQ"/>
</dbReference>
<comment type="catalytic activity">
    <reaction evidence="7">
        <text>ATP + H2O = ADP + phosphate + H(+)</text>
        <dbReference type="Rhea" id="RHEA:13065"/>
        <dbReference type="ChEBI" id="CHEBI:15377"/>
        <dbReference type="ChEBI" id="CHEBI:15378"/>
        <dbReference type="ChEBI" id="CHEBI:30616"/>
        <dbReference type="ChEBI" id="CHEBI:43474"/>
        <dbReference type="ChEBI" id="CHEBI:456216"/>
        <dbReference type="EC" id="5.6.2.3"/>
    </reaction>
</comment>
<feature type="domain" description="Helicase ATP-binding" evidence="10">
    <location>
        <begin position="268"/>
        <end position="498"/>
    </location>
</feature>
<dbReference type="HAMAP" id="MF_02206">
    <property type="entry name" value="DinG_exonucl"/>
    <property type="match status" value="1"/>
</dbReference>
<evidence type="ECO:0000256" key="7">
    <source>
        <dbReference type="ARBA" id="ARBA00048954"/>
    </source>
</evidence>
<dbReference type="RefSeq" id="WP_269924915.1">
    <property type="nucleotide sequence ID" value="NZ_JAMKBJ010000001.1"/>
</dbReference>
<evidence type="ECO:0000256" key="6">
    <source>
        <dbReference type="ARBA" id="ARBA00022840"/>
    </source>
</evidence>
<dbReference type="SUPFAM" id="SSF52540">
    <property type="entry name" value="P-loop containing nucleoside triphosphate hydrolases"/>
    <property type="match status" value="1"/>
</dbReference>
<comment type="function">
    <text evidence="8 9">3'-5' exonuclease.</text>
</comment>
<dbReference type="SMART" id="SM00487">
    <property type="entry name" value="DEXDc"/>
    <property type="match status" value="1"/>
</dbReference>